<evidence type="ECO:0000313" key="2">
    <source>
        <dbReference type="Proteomes" id="UP000515180"/>
    </source>
</evidence>
<sequence length="530" mass="60685">IDVNDIFDHIDTLGEHITETQKHCTPSCQIEPEILSLTNKFNNVKTLGTHLKLLTRSRVKRGLINAIGSISKTLFGTLDSDDLQLINQNIDKLLSEGNELKTIVANQTALIRKILNIDSVKQFEKVNAVKKQELLVIKIISMESALSDLHFQLDEILNLVLLGKQGIVSPQIMDHHTFLEQYAKALERQIMNKKFLPEENNFQNILDVSTLTLFVQNEKIFFKISIPMIIDSEWEIEQVYPIPTQKNGAFLAPLVEHPIFFTSGLTYMNVDQMYLDKQCRIKHEFYICKQTQPINDRRSKHDCASEIISVDNTMRFCKFAVYKIVEITFIPLKSENHYIAIPEKPIELNIFSKEGHQIVKLKQPALLKTKVTVDILYGDDHMRISGNPKSVFYNIKTKIINITSNVDLSLMLDTLEKTPEVMSNLNDYTNTLNQIENKANQLTFSHRMTRIKTWGLTTLQIIRYISIGLICLYLLNKIGLSKLCIHMFCCKIKKNIVNNTPNINTATTAVPINIYAPISPLQRGTEKKSR</sequence>
<evidence type="ECO:0000313" key="3">
    <source>
        <dbReference type="RefSeq" id="XP_033180343.1"/>
    </source>
</evidence>
<gene>
    <name evidence="3" type="primary">LOC117152479</name>
</gene>
<organism evidence="2 3">
    <name type="scientific">Bombus impatiens</name>
    <name type="common">Bumblebee</name>
    <dbReference type="NCBI Taxonomy" id="132113"/>
    <lineage>
        <taxon>Eukaryota</taxon>
        <taxon>Metazoa</taxon>
        <taxon>Ecdysozoa</taxon>
        <taxon>Arthropoda</taxon>
        <taxon>Hexapoda</taxon>
        <taxon>Insecta</taxon>
        <taxon>Pterygota</taxon>
        <taxon>Neoptera</taxon>
        <taxon>Endopterygota</taxon>
        <taxon>Hymenoptera</taxon>
        <taxon>Apocrita</taxon>
        <taxon>Aculeata</taxon>
        <taxon>Apoidea</taxon>
        <taxon>Anthophila</taxon>
        <taxon>Apidae</taxon>
        <taxon>Bombus</taxon>
        <taxon>Pyrobombus</taxon>
    </lineage>
</organism>
<keyword evidence="1" id="KW-1133">Transmembrane helix</keyword>
<feature type="non-terminal residue" evidence="3">
    <location>
        <position position="1"/>
    </location>
</feature>
<dbReference type="InterPro" id="IPR022048">
    <property type="entry name" value="Envelope_fusion-like"/>
</dbReference>
<dbReference type="GeneID" id="117152479"/>
<keyword evidence="1" id="KW-0812">Transmembrane</keyword>
<keyword evidence="2" id="KW-1185">Reference proteome</keyword>
<reference evidence="3" key="1">
    <citation type="submission" date="2025-08" db="UniProtKB">
        <authorList>
            <consortium name="RefSeq"/>
        </authorList>
    </citation>
    <scope>IDENTIFICATION</scope>
</reference>
<name>A0A6P8LE68_BOMIM</name>
<feature type="transmembrane region" description="Helical" evidence="1">
    <location>
        <begin position="454"/>
        <end position="475"/>
    </location>
</feature>
<dbReference type="Pfam" id="PF12259">
    <property type="entry name" value="Baculo_F"/>
    <property type="match status" value="1"/>
</dbReference>
<protein>
    <submittedName>
        <fullName evidence="3">Uncharacterized protein LOC117152479</fullName>
    </submittedName>
</protein>
<dbReference type="OrthoDB" id="7554598at2759"/>
<keyword evidence="1" id="KW-0472">Membrane</keyword>
<evidence type="ECO:0000256" key="1">
    <source>
        <dbReference type="SAM" id="Phobius"/>
    </source>
</evidence>
<dbReference type="RefSeq" id="XP_033180343.1">
    <property type="nucleotide sequence ID" value="XM_033324452.1"/>
</dbReference>
<accession>A0A6P8LE68</accession>
<feature type="non-terminal residue" evidence="3">
    <location>
        <position position="530"/>
    </location>
</feature>
<proteinExistence type="predicted"/>
<dbReference type="AlphaFoldDB" id="A0A6P8LE68"/>
<dbReference type="Proteomes" id="UP000515180">
    <property type="component" value="Unplaced"/>
</dbReference>